<dbReference type="PROSITE" id="PS50042">
    <property type="entry name" value="CNMP_BINDING_3"/>
    <property type="match status" value="1"/>
</dbReference>
<evidence type="ECO:0000259" key="4">
    <source>
        <dbReference type="PROSITE" id="PS50042"/>
    </source>
</evidence>
<reference evidence="5" key="1">
    <citation type="submission" date="2020-01" db="EMBL/GenBank/DDBJ databases">
        <authorList>
            <person name="Rat A."/>
        </authorList>
    </citation>
    <scope>NUCLEOTIDE SEQUENCE</scope>
    <source>
        <strain evidence="5">LMG 31228</strain>
    </source>
</reference>
<dbReference type="GO" id="GO:0003700">
    <property type="term" value="F:DNA-binding transcription factor activity"/>
    <property type="evidence" value="ECO:0007669"/>
    <property type="project" value="TreeGrafter"/>
</dbReference>
<dbReference type="InterPro" id="IPR036390">
    <property type="entry name" value="WH_DNA-bd_sf"/>
</dbReference>
<keyword evidence="6" id="KW-1185">Reference proteome</keyword>
<evidence type="ECO:0000313" key="6">
    <source>
        <dbReference type="Proteomes" id="UP001138709"/>
    </source>
</evidence>
<keyword evidence="1" id="KW-0805">Transcription regulation</keyword>
<dbReference type="SUPFAM" id="SSF46785">
    <property type="entry name" value="Winged helix' DNA-binding domain"/>
    <property type="match status" value="1"/>
</dbReference>
<accession>A0A9X9XG04</accession>
<dbReference type="PANTHER" id="PTHR24567:SF74">
    <property type="entry name" value="HTH-TYPE TRANSCRIPTIONAL REGULATOR ARCR"/>
    <property type="match status" value="1"/>
</dbReference>
<dbReference type="GO" id="GO:0003677">
    <property type="term" value="F:DNA binding"/>
    <property type="evidence" value="ECO:0007669"/>
    <property type="project" value="UniProtKB-KW"/>
</dbReference>
<evidence type="ECO:0000256" key="2">
    <source>
        <dbReference type="ARBA" id="ARBA00023125"/>
    </source>
</evidence>
<proteinExistence type="predicted"/>
<dbReference type="InterPro" id="IPR018490">
    <property type="entry name" value="cNMP-bd_dom_sf"/>
</dbReference>
<sequence length="242" mass="26362">MVGTASLERLRRLAILSKASEDSLRHAAEVASWRSYGPGGLILDLEDASSDVWFVLEGAVRIQVRTPAGRELILTDIPAGGMFGEIAAIDGAPRTAAATALVKSSLCMLPAAAFLDAACSTPAACRDLLRHVTEILRRQSKRLLEREALPVRLRVHAELLRLSRPRTGNDGRTSGEERVISPPPRQHVLAARIGARREAVSREFGELMRQGTIARERGGIVIRRPDALRRALDAELEAETDL</sequence>
<dbReference type="EMBL" id="JAAEDL010000021">
    <property type="protein sequence ID" value="MBR0682640.1"/>
    <property type="molecule type" value="Genomic_DNA"/>
</dbReference>
<dbReference type="Pfam" id="PF00027">
    <property type="entry name" value="cNMP_binding"/>
    <property type="match status" value="1"/>
</dbReference>
<dbReference type="PANTHER" id="PTHR24567">
    <property type="entry name" value="CRP FAMILY TRANSCRIPTIONAL REGULATORY PROTEIN"/>
    <property type="match status" value="1"/>
</dbReference>
<name>A0A9X9XG04_9PROT</name>
<dbReference type="GO" id="GO:0005829">
    <property type="term" value="C:cytosol"/>
    <property type="evidence" value="ECO:0007669"/>
    <property type="project" value="TreeGrafter"/>
</dbReference>
<dbReference type="InterPro" id="IPR014710">
    <property type="entry name" value="RmlC-like_jellyroll"/>
</dbReference>
<dbReference type="Pfam" id="PF13545">
    <property type="entry name" value="HTH_Crp_2"/>
    <property type="match status" value="1"/>
</dbReference>
<dbReference type="InterPro" id="IPR050397">
    <property type="entry name" value="Env_Response_Regulators"/>
</dbReference>
<keyword evidence="2" id="KW-0238">DNA-binding</keyword>
<dbReference type="InterPro" id="IPR012318">
    <property type="entry name" value="HTH_CRP"/>
</dbReference>
<evidence type="ECO:0000256" key="1">
    <source>
        <dbReference type="ARBA" id="ARBA00023015"/>
    </source>
</evidence>
<dbReference type="InterPro" id="IPR036388">
    <property type="entry name" value="WH-like_DNA-bd_sf"/>
</dbReference>
<gene>
    <name evidence="5" type="ORF">GXW74_19260</name>
</gene>
<dbReference type="Proteomes" id="UP001138709">
    <property type="component" value="Unassembled WGS sequence"/>
</dbReference>
<dbReference type="SMART" id="SM00100">
    <property type="entry name" value="cNMP"/>
    <property type="match status" value="1"/>
</dbReference>
<evidence type="ECO:0000313" key="5">
    <source>
        <dbReference type="EMBL" id="MBR0682640.1"/>
    </source>
</evidence>
<dbReference type="SMART" id="SM00419">
    <property type="entry name" value="HTH_CRP"/>
    <property type="match status" value="1"/>
</dbReference>
<dbReference type="InterPro" id="IPR000595">
    <property type="entry name" value="cNMP-bd_dom"/>
</dbReference>
<dbReference type="Gene3D" id="1.10.10.10">
    <property type="entry name" value="Winged helix-like DNA-binding domain superfamily/Winged helix DNA-binding domain"/>
    <property type="match status" value="1"/>
</dbReference>
<dbReference type="AlphaFoldDB" id="A0A9X9XG04"/>
<feature type="domain" description="Cyclic nucleotide-binding" evidence="4">
    <location>
        <begin position="15"/>
        <end position="114"/>
    </location>
</feature>
<dbReference type="SUPFAM" id="SSF51206">
    <property type="entry name" value="cAMP-binding domain-like"/>
    <property type="match status" value="1"/>
</dbReference>
<dbReference type="CDD" id="cd00038">
    <property type="entry name" value="CAP_ED"/>
    <property type="match status" value="1"/>
</dbReference>
<dbReference type="RefSeq" id="WP_211848175.1">
    <property type="nucleotide sequence ID" value="NZ_JAAEDL010000021.1"/>
</dbReference>
<reference evidence="5" key="2">
    <citation type="journal article" date="2021" name="Syst. Appl. Microbiol.">
        <title>Roseomonas hellenica sp. nov., isolated from roots of wild-growing Alkanna tinctoria.</title>
        <authorList>
            <person name="Rat A."/>
            <person name="Naranjo H.D."/>
            <person name="Lebbe L."/>
            <person name="Cnockaert M."/>
            <person name="Krigas N."/>
            <person name="Grigoriadou K."/>
            <person name="Maloupa E."/>
            <person name="Willems A."/>
        </authorList>
    </citation>
    <scope>NUCLEOTIDE SEQUENCE</scope>
    <source>
        <strain evidence="5">LMG 31228</strain>
    </source>
</reference>
<keyword evidence="3" id="KW-0804">Transcription</keyword>
<dbReference type="Gene3D" id="2.60.120.10">
    <property type="entry name" value="Jelly Rolls"/>
    <property type="match status" value="1"/>
</dbReference>
<organism evidence="5 6">
    <name type="scientific">Neoroseomonas eburnea</name>
    <dbReference type="NCBI Taxonomy" id="1346889"/>
    <lineage>
        <taxon>Bacteria</taxon>
        <taxon>Pseudomonadati</taxon>
        <taxon>Pseudomonadota</taxon>
        <taxon>Alphaproteobacteria</taxon>
        <taxon>Acetobacterales</taxon>
        <taxon>Acetobacteraceae</taxon>
        <taxon>Neoroseomonas</taxon>
    </lineage>
</organism>
<evidence type="ECO:0000256" key="3">
    <source>
        <dbReference type="ARBA" id="ARBA00023163"/>
    </source>
</evidence>
<protein>
    <submittedName>
        <fullName evidence="5">Crp/Fnr family transcriptional regulator</fullName>
    </submittedName>
</protein>
<comment type="caution">
    <text evidence="5">The sequence shown here is derived from an EMBL/GenBank/DDBJ whole genome shotgun (WGS) entry which is preliminary data.</text>
</comment>